<dbReference type="InterPro" id="IPR001752">
    <property type="entry name" value="Kinesin_motor_dom"/>
</dbReference>
<sequence>MLERRAVGETSLNERSSRSHAILRFVIESHDDNPQVGTASYIAYLVWKLLSLCFYQLSFPLITYLLYGMKIISVDGTELCNFEREKEG</sequence>
<feature type="domain" description="Kinesin motor" evidence="5">
    <location>
        <begin position="1"/>
        <end position="88"/>
    </location>
</feature>
<dbReference type="AlphaFoldDB" id="A0A914REY3"/>
<reference evidence="7" key="1">
    <citation type="submission" date="2022-11" db="UniProtKB">
        <authorList>
            <consortium name="WormBaseParasite"/>
        </authorList>
    </citation>
    <scope>IDENTIFICATION</scope>
</reference>
<keyword evidence="2" id="KW-0067">ATP-binding</keyword>
<evidence type="ECO:0000256" key="1">
    <source>
        <dbReference type="ARBA" id="ARBA00022741"/>
    </source>
</evidence>
<keyword evidence="1" id="KW-0547">Nucleotide-binding</keyword>
<comment type="caution">
    <text evidence="3">Lacks conserved residue(s) required for the propagation of feature annotation.</text>
</comment>
<dbReference type="Gene3D" id="3.40.850.10">
    <property type="entry name" value="Kinesin motor domain"/>
    <property type="match status" value="1"/>
</dbReference>
<dbReference type="InterPro" id="IPR027417">
    <property type="entry name" value="P-loop_NTPase"/>
</dbReference>
<proteinExistence type="inferred from homology"/>
<dbReference type="GO" id="GO:0008017">
    <property type="term" value="F:microtubule binding"/>
    <property type="evidence" value="ECO:0007669"/>
    <property type="project" value="InterPro"/>
</dbReference>
<keyword evidence="6" id="KW-1185">Reference proteome</keyword>
<dbReference type="WBParaSite" id="PEQ_0000505301-mRNA-1">
    <property type="protein sequence ID" value="PEQ_0000505301-mRNA-1"/>
    <property type="gene ID" value="PEQ_0000505301"/>
</dbReference>
<evidence type="ECO:0000256" key="4">
    <source>
        <dbReference type="SAM" id="Phobius"/>
    </source>
</evidence>
<dbReference type="GO" id="GO:0003777">
    <property type="term" value="F:microtubule motor activity"/>
    <property type="evidence" value="ECO:0007669"/>
    <property type="project" value="InterPro"/>
</dbReference>
<keyword evidence="4" id="KW-0812">Transmembrane</keyword>
<feature type="transmembrane region" description="Helical" evidence="4">
    <location>
        <begin position="41"/>
        <end position="67"/>
    </location>
</feature>
<evidence type="ECO:0000256" key="3">
    <source>
        <dbReference type="PROSITE-ProRule" id="PRU00283"/>
    </source>
</evidence>
<dbReference type="Proteomes" id="UP000887564">
    <property type="component" value="Unplaced"/>
</dbReference>
<keyword evidence="4" id="KW-0472">Membrane</keyword>
<keyword evidence="4" id="KW-1133">Transmembrane helix</keyword>
<comment type="similarity">
    <text evidence="3">Belongs to the TRAFAC class myosin-kinesin ATPase superfamily. Kinesin family.</text>
</comment>
<dbReference type="GO" id="GO:0007018">
    <property type="term" value="P:microtubule-based movement"/>
    <property type="evidence" value="ECO:0007669"/>
    <property type="project" value="InterPro"/>
</dbReference>
<organism evidence="6 7">
    <name type="scientific">Parascaris equorum</name>
    <name type="common">Equine roundworm</name>
    <dbReference type="NCBI Taxonomy" id="6256"/>
    <lineage>
        <taxon>Eukaryota</taxon>
        <taxon>Metazoa</taxon>
        <taxon>Ecdysozoa</taxon>
        <taxon>Nematoda</taxon>
        <taxon>Chromadorea</taxon>
        <taxon>Rhabditida</taxon>
        <taxon>Spirurina</taxon>
        <taxon>Ascaridomorpha</taxon>
        <taxon>Ascaridoidea</taxon>
        <taxon>Ascarididae</taxon>
        <taxon>Parascaris</taxon>
    </lineage>
</organism>
<evidence type="ECO:0000256" key="2">
    <source>
        <dbReference type="ARBA" id="ARBA00022840"/>
    </source>
</evidence>
<evidence type="ECO:0000313" key="7">
    <source>
        <dbReference type="WBParaSite" id="PEQ_0000505301-mRNA-1"/>
    </source>
</evidence>
<evidence type="ECO:0000313" key="6">
    <source>
        <dbReference type="Proteomes" id="UP000887564"/>
    </source>
</evidence>
<dbReference type="SUPFAM" id="SSF52540">
    <property type="entry name" value="P-loop containing nucleoside triphosphate hydrolases"/>
    <property type="match status" value="1"/>
</dbReference>
<dbReference type="GO" id="GO:0005524">
    <property type="term" value="F:ATP binding"/>
    <property type="evidence" value="ECO:0007669"/>
    <property type="project" value="UniProtKB-KW"/>
</dbReference>
<accession>A0A914REY3</accession>
<dbReference type="InterPro" id="IPR036961">
    <property type="entry name" value="Kinesin_motor_dom_sf"/>
</dbReference>
<name>A0A914REY3_PAREQ</name>
<evidence type="ECO:0000259" key="5">
    <source>
        <dbReference type="PROSITE" id="PS50067"/>
    </source>
</evidence>
<dbReference type="PROSITE" id="PS50067">
    <property type="entry name" value="KINESIN_MOTOR_2"/>
    <property type="match status" value="1"/>
</dbReference>
<protein>
    <submittedName>
        <fullName evidence="7">Kinesin motor domain-containing protein</fullName>
    </submittedName>
</protein>